<dbReference type="GO" id="GO:0000820">
    <property type="term" value="P:regulation of glutamine family amino acid metabolic process"/>
    <property type="evidence" value="ECO:0007669"/>
    <property type="project" value="TreeGrafter"/>
</dbReference>
<evidence type="ECO:0000259" key="7">
    <source>
        <dbReference type="Pfam" id="PF03710"/>
    </source>
</evidence>
<organism evidence="9 10">
    <name type="scientific">Mycobacterium tuberculosis</name>
    <dbReference type="NCBI Taxonomy" id="1773"/>
    <lineage>
        <taxon>Bacteria</taxon>
        <taxon>Bacillati</taxon>
        <taxon>Actinomycetota</taxon>
        <taxon>Actinomycetes</taxon>
        <taxon>Mycobacteriales</taxon>
        <taxon>Mycobacteriaceae</taxon>
        <taxon>Mycobacterium</taxon>
        <taxon>Mycobacterium tuberculosis complex</taxon>
    </lineage>
</organism>
<proteinExistence type="predicted"/>
<dbReference type="SUPFAM" id="SSF81593">
    <property type="entry name" value="Nucleotidyltransferase substrate binding subunit/domain"/>
    <property type="match status" value="1"/>
</dbReference>
<feature type="domain" description="Glutamate-ammonia ligase adenylyltransferase repeated" evidence="7">
    <location>
        <begin position="1"/>
        <end position="237"/>
    </location>
</feature>
<feature type="domain" description="PII-uridylyltransferase/Glutamine-synthetase adenylyltransferase" evidence="8">
    <location>
        <begin position="259"/>
        <end position="401"/>
    </location>
</feature>
<evidence type="ECO:0000313" key="9">
    <source>
        <dbReference type="EMBL" id="CKS32238.1"/>
    </source>
</evidence>
<dbReference type="FunFam" id="1.20.120.330:FF:000022">
    <property type="entry name" value="Bifunctional glutamine synthetase adenylyltransferase/adenylyl-removing enzyme"/>
    <property type="match status" value="1"/>
</dbReference>
<keyword evidence="9" id="KW-0436">Ligase</keyword>
<evidence type="ECO:0000256" key="3">
    <source>
        <dbReference type="ARBA" id="ARBA00022741"/>
    </source>
</evidence>
<dbReference type="InterPro" id="IPR005190">
    <property type="entry name" value="GlnE_rpt_dom"/>
</dbReference>
<dbReference type="InterPro" id="IPR043519">
    <property type="entry name" value="NT_sf"/>
</dbReference>
<dbReference type="EMBL" id="CNGE01000255">
    <property type="protein sequence ID" value="CKS32238.1"/>
    <property type="molecule type" value="Genomic_DNA"/>
</dbReference>
<evidence type="ECO:0000256" key="1">
    <source>
        <dbReference type="ARBA" id="ARBA00022679"/>
    </source>
</evidence>
<keyword evidence="2 9" id="KW-0548">Nucleotidyltransferase</keyword>
<dbReference type="InterPro" id="IPR013546">
    <property type="entry name" value="PII_UdlTrfase/GS_AdlTrfase"/>
</dbReference>
<evidence type="ECO:0000256" key="6">
    <source>
        <dbReference type="ARBA" id="ARBA00023268"/>
    </source>
</evidence>
<dbReference type="GO" id="GO:0005829">
    <property type="term" value="C:cytosol"/>
    <property type="evidence" value="ECO:0007669"/>
    <property type="project" value="TreeGrafter"/>
</dbReference>
<dbReference type="Pfam" id="PF03710">
    <property type="entry name" value="GlnE"/>
    <property type="match status" value="1"/>
</dbReference>
<dbReference type="Proteomes" id="UP000048948">
    <property type="component" value="Unassembled WGS sequence"/>
</dbReference>
<gene>
    <name evidence="9" type="primary">glnE</name>
    <name evidence="9" type="ORF">ERS027646_01650</name>
</gene>
<dbReference type="GO" id="GO:0008882">
    <property type="term" value="F:[glutamate-ammonia-ligase] adenylyltransferase activity"/>
    <property type="evidence" value="ECO:0007669"/>
    <property type="project" value="UniProtKB-EC"/>
</dbReference>
<dbReference type="InterPro" id="IPR023057">
    <property type="entry name" value="GlnE"/>
</dbReference>
<dbReference type="Gene3D" id="3.30.460.10">
    <property type="entry name" value="Beta Polymerase, domain 2"/>
    <property type="match status" value="1"/>
</dbReference>
<dbReference type="PANTHER" id="PTHR30621:SF0">
    <property type="entry name" value="BIFUNCTIONAL GLUTAMINE SYNTHETASE ADENYLYLTRANSFERASE_ADENYLYL-REMOVING ENZYME"/>
    <property type="match status" value="1"/>
</dbReference>
<dbReference type="EC" id="2.7.7.42" evidence="9"/>
<dbReference type="SUPFAM" id="SSF81301">
    <property type="entry name" value="Nucleotidyltransferase"/>
    <property type="match status" value="1"/>
</dbReference>
<reference evidence="9 10" key="1">
    <citation type="submission" date="2015-03" db="EMBL/GenBank/DDBJ databases">
        <authorList>
            <consortium name="Pathogen Informatics"/>
        </authorList>
    </citation>
    <scope>NUCLEOTIDE SEQUENCE [LARGE SCALE GENOMIC DNA]</scope>
    <source>
        <strain evidence="9 10">Bir 172</strain>
    </source>
</reference>
<keyword evidence="4" id="KW-0067">ATP-binding</keyword>
<dbReference type="GO" id="GO:0016874">
    <property type="term" value="F:ligase activity"/>
    <property type="evidence" value="ECO:0007669"/>
    <property type="project" value="UniProtKB-KW"/>
</dbReference>
<dbReference type="Gene3D" id="1.20.120.330">
    <property type="entry name" value="Nucleotidyltransferases domain 2"/>
    <property type="match status" value="1"/>
</dbReference>
<dbReference type="Pfam" id="PF08335">
    <property type="entry name" value="GlnD_UR_UTase"/>
    <property type="match status" value="1"/>
</dbReference>
<protein>
    <submittedName>
        <fullName evidence="9">Glutamate-ammonia-ligase adenylyltransferase</fullName>
        <ecNumber evidence="9">2.7.7.42</ecNumber>
    </submittedName>
</protein>
<evidence type="ECO:0000259" key="8">
    <source>
        <dbReference type="Pfam" id="PF08335"/>
    </source>
</evidence>
<name>A0A655ABE0_MYCTX</name>
<keyword evidence="6" id="KW-0511">Multifunctional enzyme</keyword>
<dbReference type="PANTHER" id="PTHR30621">
    <property type="entry name" value="GLUTAMINE SYNTHETASE ADENYLYLTRANSFERASE"/>
    <property type="match status" value="1"/>
</dbReference>
<keyword evidence="5" id="KW-0460">Magnesium</keyword>
<evidence type="ECO:0000256" key="4">
    <source>
        <dbReference type="ARBA" id="ARBA00022840"/>
    </source>
</evidence>
<dbReference type="CDD" id="cd05401">
    <property type="entry name" value="NT_GlnE_GlnD_like"/>
    <property type="match status" value="1"/>
</dbReference>
<dbReference type="AlphaFoldDB" id="A0A655ABE0"/>
<evidence type="ECO:0000313" key="10">
    <source>
        <dbReference type="Proteomes" id="UP000048948"/>
    </source>
</evidence>
<dbReference type="GO" id="GO:0005524">
    <property type="term" value="F:ATP binding"/>
    <property type="evidence" value="ECO:0007669"/>
    <property type="project" value="UniProtKB-KW"/>
</dbReference>
<sequence length="403" mass="43626">MHVLGTSAYVPDLLMRAPRVIQQYEDGPAGPKLLETEPAAVARALIASASRYPDPERAIAGARTLRRRELARIGSADLLGLLEVTEVCRALTSVWVAVLQAALDVMIRASLPDDDRAPAAIAVIGMGRLGGAELGYGSDADVMFVCEPATGVDDARAVKWSTSIAERVRALLGTPSVDPPLELDANLRPEGRNGPLVRTLGSYAAYYEQWAQPWEIQALLRAHAVAGDAELGQRFLRMVDKTRYPPDGVSADSVREIRRIKARIESERLPRGADPNTHTKLGRGGLADIEWTVQLLQLQHAHQVPALHNTSTLQSLDVIAAADLVPAADVELLRQAWLTATRARNALVLVRGKPTDQLPGPGRQLNAVAVAAGWRNDDGGEFLDNYLRVTRRAKAVVRKVFGS</sequence>
<accession>A0A655ABE0</accession>
<evidence type="ECO:0000256" key="2">
    <source>
        <dbReference type="ARBA" id="ARBA00022695"/>
    </source>
</evidence>
<keyword evidence="3" id="KW-0547">Nucleotide-binding</keyword>
<evidence type="ECO:0000256" key="5">
    <source>
        <dbReference type="ARBA" id="ARBA00022842"/>
    </source>
</evidence>
<keyword evidence="1 9" id="KW-0808">Transferase</keyword>